<keyword evidence="19" id="KW-1185">Reference proteome</keyword>
<keyword evidence="11 15" id="KW-0456">Lyase</keyword>
<gene>
    <name evidence="15 18" type="primary">mutM</name>
    <name evidence="15" type="synonym">fpg</name>
    <name evidence="18" type="ORF">HEQ75_06420</name>
</gene>
<evidence type="ECO:0000256" key="4">
    <source>
        <dbReference type="ARBA" id="ARBA00022723"/>
    </source>
</evidence>
<evidence type="ECO:0000256" key="12">
    <source>
        <dbReference type="ARBA" id="ARBA00023268"/>
    </source>
</evidence>
<dbReference type="NCBIfam" id="TIGR00577">
    <property type="entry name" value="fpg"/>
    <property type="match status" value="1"/>
</dbReference>
<feature type="active site" description="Proton donor; for delta-elimination activity" evidence="15">
    <location>
        <position position="295"/>
    </location>
</feature>
<evidence type="ECO:0000256" key="9">
    <source>
        <dbReference type="ARBA" id="ARBA00023125"/>
    </source>
</evidence>
<evidence type="ECO:0000256" key="1">
    <source>
        <dbReference type="ARBA" id="ARBA00001668"/>
    </source>
</evidence>
<keyword evidence="5 15" id="KW-0227">DNA damage</keyword>
<comment type="caution">
    <text evidence="18">The sequence shown here is derived from an EMBL/GenBank/DDBJ whole genome shotgun (WGS) entry which is preliminary data.</text>
</comment>
<dbReference type="RefSeq" id="WP_168028573.1">
    <property type="nucleotide sequence ID" value="NZ_JAAVNE010000007.1"/>
</dbReference>
<dbReference type="PROSITE" id="PS51068">
    <property type="entry name" value="FPG_CAT"/>
    <property type="match status" value="1"/>
</dbReference>
<feature type="binding site" evidence="15">
    <location>
        <position position="174"/>
    </location>
    <ligand>
        <name>DNA</name>
        <dbReference type="ChEBI" id="CHEBI:16991"/>
    </ligand>
</feature>
<evidence type="ECO:0000256" key="5">
    <source>
        <dbReference type="ARBA" id="ARBA00022763"/>
    </source>
</evidence>
<keyword evidence="8 15" id="KW-0862">Zinc</keyword>
<feature type="domain" description="Formamidopyrimidine-DNA glycosylase catalytic" evidence="17">
    <location>
        <begin position="2"/>
        <end position="134"/>
    </location>
</feature>
<dbReference type="Gene3D" id="1.10.8.50">
    <property type="match status" value="1"/>
</dbReference>
<comment type="subunit">
    <text evidence="3 15">Monomer.</text>
</comment>
<keyword evidence="13 15" id="KW-0326">Glycosidase</keyword>
<evidence type="ECO:0000259" key="16">
    <source>
        <dbReference type="PROSITE" id="PS51066"/>
    </source>
</evidence>
<dbReference type="Proteomes" id="UP000787635">
    <property type="component" value="Unassembled WGS sequence"/>
</dbReference>
<keyword evidence="12 15" id="KW-0511">Multifunctional enzyme</keyword>
<dbReference type="GO" id="GO:0140078">
    <property type="term" value="F:class I DNA-(apurinic or apyrimidinic site) endonuclease activity"/>
    <property type="evidence" value="ECO:0007669"/>
    <property type="project" value="UniProtKB-EC"/>
</dbReference>
<evidence type="ECO:0000313" key="19">
    <source>
        <dbReference type="Proteomes" id="UP000787635"/>
    </source>
</evidence>
<feature type="binding site" evidence="15">
    <location>
        <position position="112"/>
    </location>
    <ligand>
        <name>DNA</name>
        <dbReference type="ChEBI" id="CHEBI:16991"/>
    </ligand>
</feature>
<feature type="active site" description="Proton donor; for beta-elimination activity" evidence="15">
    <location>
        <position position="58"/>
    </location>
</feature>
<evidence type="ECO:0000256" key="6">
    <source>
        <dbReference type="ARBA" id="ARBA00022771"/>
    </source>
</evidence>
<dbReference type="EC" id="4.2.99.18" evidence="15"/>
<keyword evidence="10 15" id="KW-0234">DNA repair</keyword>
<evidence type="ECO:0000256" key="3">
    <source>
        <dbReference type="ARBA" id="ARBA00011245"/>
    </source>
</evidence>
<evidence type="ECO:0000259" key="17">
    <source>
        <dbReference type="PROSITE" id="PS51068"/>
    </source>
</evidence>
<dbReference type="InterPro" id="IPR015886">
    <property type="entry name" value="H2TH_FPG"/>
</dbReference>
<evidence type="ECO:0000256" key="10">
    <source>
        <dbReference type="ARBA" id="ARBA00023204"/>
    </source>
</evidence>
<proteinExistence type="inferred from homology"/>
<comment type="cofactor">
    <cofactor evidence="15">
        <name>Zn(2+)</name>
        <dbReference type="ChEBI" id="CHEBI:29105"/>
    </cofactor>
    <text evidence="15">Binds 1 zinc ion per subunit.</text>
</comment>
<dbReference type="InterPro" id="IPR012319">
    <property type="entry name" value="FPG_cat"/>
</dbReference>
<keyword evidence="7 15" id="KW-0378">Hydrolase</keyword>
<dbReference type="CDD" id="cd08966">
    <property type="entry name" value="EcFpg-like_N"/>
    <property type="match status" value="1"/>
</dbReference>
<feature type="active site" description="Proton donor" evidence="15">
    <location>
        <position position="3"/>
    </location>
</feature>
<keyword evidence="9 15" id="KW-0238">DNA-binding</keyword>
<evidence type="ECO:0000256" key="8">
    <source>
        <dbReference type="ARBA" id="ARBA00022833"/>
    </source>
</evidence>
<dbReference type="InterPro" id="IPR035937">
    <property type="entry name" value="FPG_N"/>
</dbReference>
<dbReference type="InterPro" id="IPR000214">
    <property type="entry name" value="Znf_DNA_glyclase/AP_lyase"/>
</dbReference>
<dbReference type="PANTHER" id="PTHR22993">
    <property type="entry name" value="FORMAMIDOPYRIMIDINE-DNA GLYCOSYLASE"/>
    <property type="match status" value="1"/>
</dbReference>
<dbReference type="SUPFAM" id="SSF46946">
    <property type="entry name" value="S13-like H2TH domain"/>
    <property type="match status" value="1"/>
</dbReference>
<evidence type="ECO:0000256" key="14">
    <source>
        <dbReference type="ARBA" id="ARBA00044632"/>
    </source>
</evidence>
<dbReference type="SMART" id="SM01232">
    <property type="entry name" value="H2TH"/>
    <property type="match status" value="1"/>
</dbReference>
<dbReference type="SUPFAM" id="SSF81624">
    <property type="entry name" value="N-terminal domain of MutM-like DNA repair proteins"/>
    <property type="match status" value="1"/>
</dbReference>
<dbReference type="Gene3D" id="3.20.190.10">
    <property type="entry name" value="MutM-like, N-terminal"/>
    <property type="match status" value="1"/>
</dbReference>
<keyword evidence="6 15" id="KW-0863">Zinc-finger</keyword>
<evidence type="ECO:0000256" key="13">
    <source>
        <dbReference type="ARBA" id="ARBA00023295"/>
    </source>
</evidence>
<feature type="domain" description="FPG-type" evidence="16">
    <location>
        <begin position="259"/>
        <end position="305"/>
    </location>
</feature>
<evidence type="ECO:0000256" key="11">
    <source>
        <dbReference type="ARBA" id="ARBA00023239"/>
    </source>
</evidence>
<dbReference type="InterPro" id="IPR010979">
    <property type="entry name" value="Ribosomal_uS13-like_H2TH"/>
</dbReference>
<name>A0ABX1E6C4_9PROT</name>
<feature type="active site" description="Schiff-base intermediate with DNA" evidence="15">
    <location>
        <position position="2"/>
    </location>
</feature>
<dbReference type="InterPro" id="IPR020629">
    <property type="entry name" value="FPG_Glyclase"/>
</dbReference>
<keyword evidence="4 15" id="KW-0479">Metal-binding</keyword>
<evidence type="ECO:0000256" key="2">
    <source>
        <dbReference type="ARBA" id="ARBA00009409"/>
    </source>
</evidence>
<reference evidence="18 19" key="1">
    <citation type="submission" date="2020-03" db="EMBL/GenBank/DDBJ databases">
        <title>Roseomonas selenitidurans sp. nov. isolated from urban soil.</title>
        <authorList>
            <person name="Liu H."/>
        </authorList>
    </citation>
    <scope>NUCLEOTIDE SEQUENCE [LARGE SCALE GENOMIC DNA]</scope>
    <source>
        <strain evidence="18 19">BU-1</strain>
    </source>
</reference>
<dbReference type="SMART" id="SM00898">
    <property type="entry name" value="Fapy_DNA_glyco"/>
    <property type="match status" value="1"/>
</dbReference>
<dbReference type="GO" id="GO:0008534">
    <property type="term" value="F:oxidized purine nucleobase lesion DNA N-glycosylase activity"/>
    <property type="evidence" value="ECO:0007669"/>
    <property type="project" value="UniProtKB-EC"/>
</dbReference>
<evidence type="ECO:0000256" key="7">
    <source>
        <dbReference type="ARBA" id="ARBA00022801"/>
    </source>
</evidence>
<dbReference type="Pfam" id="PF01149">
    <property type="entry name" value="Fapy_DNA_glyco"/>
    <property type="match status" value="1"/>
</dbReference>
<accession>A0ABX1E6C4</accession>
<comment type="function">
    <text evidence="15">Involved in base excision repair of DNA damaged by oxidation or by mutagenic agents. Acts as DNA glycosylase that recognizes and removes damaged bases. Has a preference for oxidized purines, such as 7,8-dihydro-8-oxoguanine (8-oxoG). Has AP (apurinic/apyrimidinic) lyase activity and introduces nicks in the DNA strand. Cleaves the DNA backbone by beta-delta elimination to generate a single-strand break at the site of the removed base with both 3'- and 5'-phosphates.</text>
</comment>
<sequence length="305" mass="32594">MPELPEVETVMRGLRAVLEGRRIVRAETMREGLRWPFPEGLAGRLTGAVVTGFRRRGKYMLARLDTGESLLIHLGMSGRMVARPMAGPVVPFLGPQGVFSDARGHNQPPEAHEHLVMETADGTRIGFVDPRRFGSVDLVPTAAEDAHKLLAGMGPEPLEVDFSPTSLSTALAGKRTPIKAALLDQRVVAGLGNIYVAEALFRARISPRRLAQTIPGARAGRLVPAVKAVLAEAIGAGGSSLRDYVRADGELGRFQDRFSVYDREGQPCPLCPGPGPGPGPGSGCTGVARIVQSGRSTFYCARTQR</sequence>
<evidence type="ECO:0000256" key="15">
    <source>
        <dbReference type="HAMAP-Rule" id="MF_00103"/>
    </source>
</evidence>
<comment type="catalytic activity">
    <reaction evidence="14 15">
        <text>2'-deoxyribonucleotide-(2'-deoxyribose 5'-phosphate)-2'-deoxyribonucleotide-DNA = a 3'-end 2'-deoxyribonucleotide-(2,3-dehydro-2,3-deoxyribose 5'-phosphate)-DNA + a 5'-end 5'-phospho-2'-deoxyribonucleoside-DNA + H(+)</text>
        <dbReference type="Rhea" id="RHEA:66592"/>
        <dbReference type="Rhea" id="RHEA-COMP:13180"/>
        <dbReference type="Rhea" id="RHEA-COMP:16897"/>
        <dbReference type="Rhea" id="RHEA-COMP:17067"/>
        <dbReference type="ChEBI" id="CHEBI:15378"/>
        <dbReference type="ChEBI" id="CHEBI:136412"/>
        <dbReference type="ChEBI" id="CHEBI:157695"/>
        <dbReference type="ChEBI" id="CHEBI:167181"/>
        <dbReference type="EC" id="4.2.99.18"/>
    </reaction>
</comment>
<dbReference type="EC" id="3.2.2.23" evidence="15"/>
<dbReference type="HAMAP" id="MF_00103">
    <property type="entry name" value="Fapy_DNA_glycosyl"/>
    <property type="match status" value="1"/>
</dbReference>
<feature type="binding site" evidence="15">
    <location>
        <position position="131"/>
    </location>
    <ligand>
        <name>DNA</name>
        <dbReference type="ChEBI" id="CHEBI:16991"/>
    </ligand>
</feature>
<protein>
    <recommendedName>
        <fullName evidence="15">Formamidopyrimidine-DNA glycosylase</fullName>
        <shortName evidence="15">Fapy-DNA glycosylase</shortName>
        <ecNumber evidence="15">3.2.2.23</ecNumber>
    </recommendedName>
    <alternativeName>
        <fullName evidence="15">DNA-(apurinic or apyrimidinic site) lyase MutM</fullName>
        <shortName evidence="15">AP lyase MutM</shortName>
        <ecNumber evidence="15">4.2.99.18</ecNumber>
    </alternativeName>
</protein>
<comment type="catalytic activity">
    <reaction evidence="1 15">
        <text>Hydrolysis of DNA containing ring-opened 7-methylguanine residues, releasing 2,6-diamino-4-hydroxy-5-(N-methyl)formamidopyrimidine.</text>
        <dbReference type="EC" id="3.2.2.23"/>
    </reaction>
</comment>
<dbReference type="EMBL" id="JAAVNE010000007">
    <property type="protein sequence ID" value="NKC30490.1"/>
    <property type="molecule type" value="Genomic_DNA"/>
</dbReference>
<dbReference type="SUPFAM" id="SSF57716">
    <property type="entry name" value="Glucocorticoid receptor-like (DNA-binding domain)"/>
    <property type="match status" value="1"/>
</dbReference>
<dbReference type="PROSITE" id="PS51066">
    <property type="entry name" value="ZF_FPG_2"/>
    <property type="match status" value="1"/>
</dbReference>
<evidence type="ECO:0000313" key="18">
    <source>
        <dbReference type="EMBL" id="NKC30490.1"/>
    </source>
</evidence>
<dbReference type="Pfam" id="PF06831">
    <property type="entry name" value="H2TH"/>
    <property type="match status" value="1"/>
</dbReference>
<dbReference type="PANTHER" id="PTHR22993:SF9">
    <property type="entry name" value="FORMAMIDOPYRIMIDINE-DNA GLYCOSYLASE"/>
    <property type="match status" value="1"/>
</dbReference>
<organism evidence="18 19">
    <name type="scientific">Falsiroseomonas selenitidurans</name>
    <dbReference type="NCBI Taxonomy" id="2716335"/>
    <lineage>
        <taxon>Bacteria</taxon>
        <taxon>Pseudomonadati</taxon>
        <taxon>Pseudomonadota</taxon>
        <taxon>Alphaproteobacteria</taxon>
        <taxon>Acetobacterales</taxon>
        <taxon>Roseomonadaceae</taxon>
        <taxon>Falsiroseomonas</taxon>
    </lineage>
</organism>
<comment type="similarity">
    <text evidence="2 15">Belongs to the FPG family.</text>
</comment>
<dbReference type="NCBIfam" id="NF002211">
    <property type="entry name" value="PRK01103.1"/>
    <property type="match status" value="1"/>
</dbReference>